<dbReference type="AlphaFoldDB" id="A0A8G1ECF0"/>
<dbReference type="EMBL" id="CP069370">
    <property type="protein sequence ID" value="QYZ70362.1"/>
    <property type="molecule type" value="Genomic_DNA"/>
</dbReference>
<name>A0A8G1ECF0_9RHOB</name>
<evidence type="ECO:0000313" key="1">
    <source>
        <dbReference type="EMBL" id="QYZ70362.1"/>
    </source>
</evidence>
<dbReference type="Proteomes" id="UP000826300">
    <property type="component" value="Chromosome"/>
</dbReference>
<dbReference type="RefSeq" id="WP_220662578.1">
    <property type="nucleotide sequence ID" value="NZ_CP069370.1"/>
</dbReference>
<proteinExistence type="predicted"/>
<accession>A0A8G1ECF0</accession>
<organism evidence="1 2">
    <name type="scientific">Neotabrizicola shimadae</name>
    <dbReference type="NCBI Taxonomy" id="2807096"/>
    <lineage>
        <taxon>Bacteria</taxon>
        <taxon>Pseudomonadati</taxon>
        <taxon>Pseudomonadota</taxon>
        <taxon>Alphaproteobacteria</taxon>
        <taxon>Rhodobacterales</taxon>
        <taxon>Paracoccaceae</taxon>
        <taxon>Neotabrizicola</taxon>
    </lineage>
</organism>
<dbReference type="KEGG" id="nsm:JO391_02175"/>
<sequence length="131" mass="14206">MPFPFRLLMLVPLLAACGTPQQRCINSAAAPLRPVDRLIAETEGNISRGYGLQATTIYRDVWVPCGGVYGPYGYRPAGGMCIDEQAQIIERPVAIDIDAERKKLAQLKAKRKELASAASAGIAQCKAEFPE</sequence>
<dbReference type="PROSITE" id="PS51257">
    <property type="entry name" value="PROKAR_LIPOPROTEIN"/>
    <property type="match status" value="1"/>
</dbReference>
<evidence type="ECO:0000313" key="2">
    <source>
        <dbReference type="Proteomes" id="UP000826300"/>
    </source>
</evidence>
<protein>
    <submittedName>
        <fullName evidence="1">Uncharacterized protein</fullName>
    </submittedName>
</protein>
<keyword evidence="2" id="KW-1185">Reference proteome</keyword>
<reference evidence="1" key="1">
    <citation type="submission" date="2021-02" db="EMBL/GenBank/DDBJ databases">
        <title>Rhodobacter shimadae sp. nov., an aerobic anoxygenic phototrophic bacterium isolated from a hot spring.</title>
        <authorList>
            <person name="Muramatsu S."/>
            <person name="Haruta S."/>
            <person name="Hirose S."/>
            <person name="Hanada S."/>
        </authorList>
    </citation>
    <scope>NUCLEOTIDE SEQUENCE</scope>
    <source>
        <strain evidence="1">N10</strain>
    </source>
</reference>
<gene>
    <name evidence="1" type="ORF">JO391_02175</name>
</gene>